<dbReference type="EMBL" id="UYSU01032493">
    <property type="protein sequence ID" value="VDL89684.1"/>
    <property type="molecule type" value="Genomic_DNA"/>
</dbReference>
<dbReference type="GO" id="GO:0005874">
    <property type="term" value="C:microtubule"/>
    <property type="evidence" value="ECO:0007669"/>
    <property type="project" value="UniProtKB-KW"/>
</dbReference>
<evidence type="ECO:0000313" key="13">
    <source>
        <dbReference type="WBParaSite" id="SSLN_0000339901-mRNA-1"/>
    </source>
</evidence>
<evidence type="ECO:0000256" key="10">
    <source>
        <dbReference type="SAM" id="MobiDB-lite"/>
    </source>
</evidence>
<dbReference type="GO" id="GO:0005868">
    <property type="term" value="C:cytoplasmic dynein complex"/>
    <property type="evidence" value="ECO:0007669"/>
    <property type="project" value="InterPro"/>
</dbReference>
<keyword evidence="6" id="KW-0067">ATP-binding</keyword>
<evidence type="ECO:0000313" key="12">
    <source>
        <dbReference type="Proteomes" id="UP000275846"/>
    </source>
</evidence>
<feature type="compositionally biased region" description="Basic and acidic residues" evidence="10">
    <location>
        <begin position="455"/>
        <end position="469"/>
    </location>
</feature>
<dbReference type="AlphaFoldDB" id="A0A183SGF1"/>
<feature type="compositionally biased region" description="Polar residues" evidence="10">
    <location>
        <begin position="740"/>
        <end position="750"/>
    </location>
</feature>
<dbReference type="PANTHER" id="PTHR12688:SF0">
    <property type="entry name" value="DYNEIN LIGHT INTERMEDIATE CHAIN"/>
    <property type="match status" value="1"/>
</dbReference>
<organism evidence="13">
    <name type="scientific">Schistocephalus solidus</name>
    <name type="common">Tapeworm</name>
    <dbReference type="NCBI Taxonomy" id="70667"/>
    <lineage>
        <taxon>Eukaryota</taxon>
        <taxon>Metazoa</taxon>
        <taxon>Spiralia</taxon>
        <taxon>Lophotrochozoa</taxon>
        <taxon>Platyhelminthes</taxon>
        <taxon>Cestoda</taxon>
        <taxon>Eucestoda</taxon>
        <taxon>Diphyllobothriidea</taxon>
        <taxon>Diphyllobothriidae</taxon>
        <taxon>Schistocephalus</taxon>
    </lineage>
</organism>
<dbReference type="WBParaSite" id="SSLN_0000339901-mRNA-1">
    <property type="protein sequence ID" value="SSLN_0000339901-mRNA-1"/>
    <property type="gene ID" value="SSLN_0000339901"/>
</dbReference>
<keyword evidence="4" id="KW-0493">Microtubule</keyword>
<dbReference type="InterPro" id="IPR008467">
    <property type="entry name" value="Dynein1_light_intermed_chain"/>
</dbReference>
<evidence type="ECO:0000256" key="2">
    <source>
        <dbReference type="ARBA" id="ARBA00022448"/>
    </source>
</evidence>
<dbReference type="InterPro" id="IPR022780">
    <property type="entry name" value="Dynein_light_int_chain"/>
</dbReference>
<keyword evidence="2" id="KW-0813">Transport</keyword>
<keyword evidence="12" id="KW-1185">Reference proteome</keyword>
<sequence>MKKPDSEEPLKVGAWCLDTDVNMNLHLRYALNRNTIWNTLVVICVSMAELWNAEDSISDTIQLLRSHLDYLNLDDEEVAGLQESLQRQFQLYVEPNRQPEDANTETEKTISKLKHLHRMSTAVHSSGMPTNSLHPADALGTGSDSVLVPIPEGTFKEKISVPVIILVTKADVIKTLEQEAGFKDDTFDVLQFRLRKKALELGAALAYVSVKANINCELLTRYLRHRFFNTNFHSPAQVLEHETLFVPAGWDNKNRLNTLRSSLSDHIISEAEKLISTPPPRDLRMVLACVAAGLSVPRATEYMLGDSPLGIGGSESELVAEEEQSFLTKLYNQQHQQTSSSAKAGQPMEAAGRPLPTSRRTAHGAPNTSAKQPNKEAVLSNFFCSLLTKQSGSEKPRGKSPLSESTSLVPPTPPRASPSGQMETSGKQESGKHSAVDPNALLLTGDEQVANTKQVESRGDDSSIQKEPDAVVGGQHVSGAEYRVHEDPAQLTQESGLPDEEVNLASAQLLPEDKDLDGNNATRQDGDLEATKPVKIFHCAANTNEDNVLKRVSGQLEDKEEVEVFNRQVLREFTEASEVEKPAARDLEADSAVNAQGQGDDNDSATGAVQTSTTRTEIEASDAEIKSDQLVSSEREDSSRRYSLEGDEHSLSDCRQQQQQQEPLEQHETEQTIESSEDDYADKKVPIRTAIGECEENGGQERGAAEFGTVLVGDENLEALSIQGQVIQSLEQEVTDVQENENSTSTNAPIQSEDFEGVEELDGREIGNLTETLDGDTPVDRVPEADDGDGLQQDSNDTRIPVAASGCSVSDENIEVSDRIGEPDHSQTEDDYTNYATEACTTLPAVQLYAHWYFDTSLVSSDCYHLVRVLVEITSYAIDFNSQFVHQQVAASSNCQGLVKKSARDALAILEEDDASVSGGTSGQSGEKEVIREVGGMEVGDVAGVLEGETVRNRGLESVDDAVDVEAEESDCSKMEHCQDTGADGTKEASEPLRQLVDQTATKDGEDVSTRFDQQNDEQSSSDQLQQQPISRQESLADEENEDETRVKKASGKREEYEALEERAEELRTDPEGDEQNEAQSGEKPENQPSEVEGEETLNVAESEMPSVTNTGTGVTTMQEPTEEQNLLGDGEDLEKKQDKANVEPSEPVRDPAVMESAAESEMPSVTNTGTGVTTMQEPTEEQNLLGDGEELAKKQDEANVEPSEPVRDPAASEPVLAPVAIESENEEVQAHLTQLSRIFTILDQSEVLV</sequence>
<feature type="compositionally biased region" description="Basic and acidic residues" evidence="10">
    <location>
        <begin position="623"/>
        <end position="652"/>
    </location>
</feature>
<gene>
    <name evidence="11" type="ORF">SSLN_LOCUS3299</name>
</gene>
<accession>A0A183SGF1</accession>
<feature type="compositionally biased region" description="Polar residues" evidence="10">
    <location>
        <begin position="1106"/>
        <end position="1120"/>
    </location>
</feature>
<keyword evidence="7" id="KW-0243">Dynein</keyword>
<dbReference type="STRING" id="70667.A0A183SGF1"/>
<feature type="region of interest" description="Disordered" evidence="10">
    <location>
        <begin position="390"/>
        <end position="471"/>
    </location>
</feature>
<dbReference type="OrthoDB" id="27603at2759"/>
<dbReference type="Pfam" id="PF05783">
    <property type="entry name" value="DLIC"/>
    <property type="match status" value="3"/>
</dbReference>
<feature type="compositionally biased region" description="Low complexity" evidence="10">
    <location>
        <begin position="1017"/>
        <end position="1028"/>
    </location>
</feature>
<feature type="compositionally biased region" description="Basic and acidic residues" evidence="10">
    <location>
        <begin position="1134"/>
        <end position="1150"/>
    </location>
</feature>
<evidence type="ECO:0000256" key="5">
    <source>
        <dbReference type="ARBA" id="ARBA00022741"/>
    </source>
</evidence>
<evidence type="ECO:0000256" key="8">
    <source>
        <dbReference type="ARBA" id="ARBA00023175"/>
    </source>
</evidence>
<dbReference type="GO" id="GO:0005524">
    <property type="term" value="F:ATP binding"/>
    <property type="evidence" value="ECO:0007669"/>
    <property type="project" value="UniProtKB-KW"/>
</dbReference>
<evidence type="ECO:0000256" key="9">
    <source>
        <dbReference type="ARBA" id="ARBA00023212"/>
    </source>
</evidence>
<evidence type="ECO:0000256" key="7">
    <source>
        <dbReference type="ARBA" id="ARBA00023017"/>
    </source>
</evidence>
<keyword evidence="8" id="KW-0505">Motor protein</keyword>
<protein>
    <submittedName>
        <fullName evidence="13">Dynein light intermediate chain</fullName>
    </submittedName>
</protein>
<feature type="compositionally biased region" description="Basic and acidic residues" evidence="10">
    <location>
        <begin position="971"/>
        <end position="991"/>
    </location>
</feature>
<dbReference type="PANTHER" id="PTHR12688">
    <property type="entry name" value="DYNEIN LIGHT INTERMEDIATE CHAIN"/>
    <property type="match status" value="1"/>
</dbReference>
<dbReference type="GO" id="GO:0007018">
    <property type="term" value="P:microtubule-based movement"/>
    <property type="evidence" value="ECO:0007669"/>
    <property type="project" value="InterPro"/>
</dbReference>
<keyword evidence="9" id="KW-0206">Cytoskeleton</keyword>
<evidence type="ECO:0000256" key="1">
    <source>
        <dbReference type="ARBA" id="ARBA00004245"/>
    </source>
</evidence>
<feature type="compositionally biased region" description="Polar residues" evidence="10">
    <location>
        <begin position="1164"/>
        <end position="1178"/>
    </location>
</feature>
<feature type="region of interest" description="Disordered" evidence="10">
    <location>
        <begin position="593"/>
        <end position="683"/>
    </location>
</feature>
<dbReference type="GO" id="GO:0045504">
    <property type="term" value="F:dynein heavy chain binding"/>
    <property type="evidence" value="ECO:0007669"/>
    <property type="project" value="TreeGrafter"/>
</dbReference>
<dbReference type="Proteomes" id="UP000275846">
    <property type="component" value="Unassembled WGS sequence"/>
</dbReference>
<dbReference type="GO" id="GO:0005813">
    <property type="term" value="C:centrosome"/>
    <property type="evidence" value="ECO:0007669"/>
    <property type="project" value="TreeGrafter"/>
</dbReference>
<evidence type="ECO:0000256" key="3">
    <source>
        <dbReference type="ARBA" id="ARBA00022490"/>
    </source>
</evidence>
<feature type="compositionally biased region" description="Polar residues" evidence="10">
    <location>
        <begin position="418"/>
        <end position="428"/>
    </location>
</feature>
<feature type="compositionally biased region" description="Basic and acidic residues" evidence="10">
    <location>
        <begin position="1044"/>
        <end position="1071"/>
    </location>
</feature>
<reference evidence="13" key="1">
    <citation type="submission" date="2016-06" db="UniProtKB">
        <authorList>
            <consortium name="WormBaseParasite"/>
        </authorList>
    </citation>
    <scope>IDENTIFICATION</scope>
</reference>
<feature type="compositionally biased region" description="Polar residues" evidence="10">
    <location>
        <begin position="331"/>
        <end position="343"/>
    </location>
</feature>
<keyword evidence="3" id="KW-0963">Cytoplasm</keyword>
<reference evidence="11 12" key="2">
    <citation type="submission" date="2018-11" db="EMBL/GenBank/DDBJ databases">
        <authorList>
            <consortium name="Pathogen Informatics"/>
        </authorList>
    </citation>
    <scope>NUCLEOTIDE SEQUENCE [LARGE SCALE GENOMIC DNA]</scope>
    <source>
        <strain evidence="11 12">NST_G2</strain>
    </source>
</reference>
<feature type="region of interest" description="Disordered" evidence="10">
    <location>
        <begin position="331"/>
        <end position="374"/>
    </location>
</feature>
<feature type="region of interest" description="Disordered" evidence="10">
    <location>
        <begin position="966"/>
        <end position="992"/>
    </location>
</feature>
<evidence type="ECO:0000256" key="6">
    <source>
        <dbReference type="ARBA" id="ARBA00022840"/>
    </source>
</evidence>
<feature type="compositionally biased region" description="Polar residues" evidence="10">
    <location>
        <begin position="593"/>
        <end position="615"/>
    </location>
</feature>
<proteinExistence type="predicted"/>
<evidence type="ECO:0000256" key="4">
    <source>
        <dbReference type="ARBA" id="ARBA00022701"/>
    </source>
</evidence>
<comment type="subcellular location">
    <subcellularLocation>
        <location evidence="1">Cytoplasm</location>
        <location evidence="1">Cytoskeleton</location>
    </subcellularLocation>
</comment>
<feature type="region of interest" description="Disordered" evidence="10">
    <location>
        <begin position="1011"/>
        <end position="1217"/>
    </location>
</feature>
<feature type="region of interest" description="Disordered" evidence="10">
    <location>
        <begin position="737"/>
        <end position="756"/>
    </location>
</feature>
<feature type="region of interest" description="Disordered" evidence="10">
    <location>
        <begin position="769"/>
        <end position="801"/>
    </location>
</feature>
<keyword evidence="5" id="KW-0547">Nucleotide-binding</keyword>
<evidence type="ECO:0000313" key="11">
    <source>
        <dbReference type="EMBL" id="VDL89684.1"/>
    </source>
</evidence>
<name>A0A183SGF1_SCHSO</name>
<dbReference type="GO" id="GO:0000226">
    <property type="term" value="P:microtubule cytoskeleton organization"/>
    <property type="evidence" value="ECO:0007669"/>
    <property type="project" value="TreeGrafter"/>
</dbReference>